<evidence type="ECO:0000256" key="4">
    <source>
        <dbReference type="ARBA" id="ARBA00023136"/>
    </source>
</evidence>
<dbReference type="InterPro" id="IPR007443">
    <property type="entry name" value="LpoA"/>
</dbReference>
<dbReference type="GO" id="GO:0031241">
    <property type="term" value="C:periplasmic side of cell outer membrane"/>
    <property type="evidence" value="ECO:0007669"/>
    <property type="project" value="TreeGrafter"/>
</dbReference>
<feature type="signal peptide" evidence="9">
    <location>
        <begin position="1"/>
        <end position="20"/>
    </location>
</feature>
<feature type="region of interest" description="Disordered" evidence="8">
    <location>
        <begin position="616"/>
        <end position="639"/>
    </location>
</feature>
<keyword evidence="6" id="KW-0998">Cell outer membrane</keyword>
<accession>A0A1P8UEE0</accession>
<sequence>MNLRLTSRLLAIALFGAVLAACAPVTRPPSTQALAQNALKLITEGKPGTAADNYLHAADAARPPERQNLQMQAARILLDAKRYTRAKNVLDHIDPHGLDSEARARRALLYADLELARHHPQAALQALPTELTALSPTLAAHILGTRAKAATAAGQPLVAARARLDRQPLLTTRDATSNLRALWQLLTQIPPAQLRLDQRTAQRQDLRAWLDLALIARTTAPQAAALRQALSAWQARYPSQVTMAAPILQELESQWQAFQTYPRHIAVLLPLSGPFSPVARTLLDGIMSAYYTHQDPAHPMTLRIYNTGAQPADLLTLYAQAVSNGAQFVIGPLDRNQVSRLAASGIVSVPTLALNYVDTANKAPLPNDFYEFGLSPSAEARQVAEKASLDGRTAAVVLVPDTDWGSRTANAFAQRFRQLGGRVVSIGHYAAGASDFSRAIVSAFNIDQSNARARAVQATIGRHIKFVARRRQDMNMIFIAGDPRQARLLMPQIDFHHGAGLPVYSIANAFSGTRDAGADHDLDGLVFCDAPLLLDTSGPAAAARRAMHRLFPNASRSYPRLFGLGVDSFNIIPYLKRLATQHWARYDGLSGTLYMTGGHRLDSKLTWAKFVNGQPQVLHASPDSPPPTPTPPVSDGVAP</sequence>
<feature type="chain" id="PRO_5012117093" description="Penicillin-binding protein activator" evidence="9">
    <location>
        <begin position="21"/>
        <end position="639"/>
    </location>
</feature>
<dbReference type="KEGG" id="afy:BW247_02660"/>
<dbReference type="STRING" id="1765967.BW247_02660"/>
<keyword evidence="4" id="KW-0472">Membrane</keyword>
<dbReference type="RefSeq" id="WP_076835562.1">
    <property type="nucleotide sequence ID" value="NZ_CP019434.1"/>
</dbReference>
<evidence type="ECO:0000256" key="9">
    <source>
        <dbReference type="SAM" id="SignalP"/>
    </source>
</evidence>
<reference evidence="10 11" key="1">
    <citation type="submission" date="2017-01" db="EMBL/GenBank/DDBJ databases">
        <title>Draft sequence of Acidihalobacter ferrooxidans strain DSM 14175 (strain V8).</title>
        <authorList>
            <person name="Khaleque H.N."/>
            <person name="Ramsay J.P."/>
            <person name="Murphy R.J.T."/>
            <person name="Kaksonen A.H."/>
            <person name="Boxall N.J."/>
            <person name="Watkin E.L.J."/>
        </authorList>
    </citation>
    <scope>NUCLEOTIDE SEQUENCE [LARGE SCALE GENOMIC DNA]</scope>
    <source>
        <strain evidence="10 11">V8</strain>
    </source>
</reference>
<dbReference type="PROSITE" id="PS51257">
    <property type="entry name" value="PROKAR_LIPOPROTEIN"/>
    <property type="match status" value="1"/>
</dbReference>
<dbReference type="Pfam" id="PF04348">
    <property type="entry name" value="LppC"/>
    <property type="match status" value="1"/>
</dbReference>
<keyword evidence="7" id="KW-0449">Lipoprotein</keyword>
<evidence type="ECO:0000313" key="11">
    <source>
        <dbReference type="Proteomes" id="UP000243807"/>
    </source>
</evidence>
<dbReference type="OrthoDB" id="6708821at2"/>
<name>A0A1P8UEE0_9GAMM</name>
<keyword evidence="2" id="KW-0133">Cell shape</keyword>
<dbReference type="Gene3D" id="1.25.40.10">
    <property type="entry name" value="Tetratricopeptide repeat domain"/>
    <property type="match status" value="1"/>
</dbReference>
<evidence type="ECO:0008006" key="12">
    <source>
        <dbReference type="Google" id="ProtNLM"/>
    </source>
</evidence>
<evidence type="ECO:0000256" key="5">
    <source>
        <dbReference type="ARBA" id="ARBA00023139"/>
    </source>
</evidence>
<proteinExistence type="predicted"/>
<dbReference type="PANTHER" id="PTHR38038:SF1">
    <property type="entry name" value="PENICILLIN-BINDING PROTEIN ACTIVATOR LPOA"/>
    <property type="match status" value="1"/>
</dbReference>
<dbReference type="PANTHER" id="PTHR38038">
    <property type="entry name" value="PENICILLIN-BINDING PROTEIN ACTIVATOR LPOA"/>
    <property type="match status" value="1"/>
</dbReference>
<evidence type="ECO:0000256" key="3">
    <source>
        <dbReference type="ARBA" id="ARBA00022984"/>
    </source>
</evidence>
<dbReference type="EMBL" id="CP019434">
    <property type="protein sequence ID" value="APZ42134.1"/>
    <property type="molecule type" value="Genomic_DNA"/>
</dbReference>
<dbReference type="GO" id="GO:0009252">
    <property type="term" value="P:peptidoglycan biosynthetic process"/>
    <property type="evidence" value="ECO:0007669"/>
    <property type="project" value="UniProtKB-KW"/>
</dbReference>
<keyword evidence="3" id="KW-0573">Peptidoglycan synthesis</keyword>
<dbReference type="InterPro" id="IPR028082">
    <property type="entry name" value="Peripla_BP_I"/>
</dbReference>
<evidence type="ECO:0000256" key="8">
    <source>
        <dbReference type="SAM" id="MobiDB-lite"/>
    </source>
</evidence>
<evidence type="ECO:0000313" key="10">
    <source>
        <dbReference type="EMBL" id="APZ42134.1"/>
    </source>
</evidence>
<gene>
    <name evidence="10" type="ORF">BW247_02660</name>
</gene>
<dbReference type="Proteomes" id="UP000243807">
    <property type="component" value="Chromosome"/>
</dbReference>
<dbReference type="Gene3D" id="3.40.50.2300">
    <property type="match status" value="2"/>
</dbReference>
<keyword evidence="5" id="KW-0564">Palmitate</keyword>
<feature type="compositionally biased region" description="Pro residues" evidence="8">
    <location>
        <begin position="623"/>
        <end position="632"/>
    </location>
</feature>
<evidence type="ECO:0000256" key="1">
    <source>
        <dbReference type="ARBA" id="ARBA00022729"/>
    </source>
</evidence>
<protein>
    <recommendedName>
        <fullName evidence="12">Penicillin-binding protein activator</fullName>
    </recommendedName>
</protein>
<dbReference type="GO" id="GO:0008360">
    <property type="term" value="P:regulation of cell shape"/>
    <property type="evidence" value="ECO:0007669"/>
    <property type="project" value="UniProtKB-KW"/>
</dbReference>
<dbReference type="CDD" id="cd06339">
    <property type="entry name" value="PBP1_YraM_LppC_lipoprotein-like"/>
    <property type="match status" value="1"/>
</dbReference>
<evidence type="ECO:0000256" key="6">
    <source>
        <dbReference type="ARBA" id="ARBA00023237"/>
    </source>
</evidence>
<keyword evidence="1 9" id="KW-0732">Signal</keyword>
<organism evidence="10 11">
    <name type="scientific">Acidihalobacter ferrooxydans</name>
    <dbReference type="NCBI Taxonomy" id="1765967"/>
    <lineage>
        <taxon>Bacteria</taxon>
        <taxon>Pseudomonadati</taxon>
        <taxon>Pseudomonadota</taxon>
        <taxon>Gammaproteobacteria</taxon>
        <taxon>Chromatiales</taxon>
        <taxon>Ectothiorhodospiraceae</taxon>
        <taxon>Acidihalobacter</taxon>
    </lineage>
</organism>
<dbReference type="Gene3D" id="1.25.40.650">
    <property type="match status" value="1"/>
</dbReference>
<dbReference type="InterPro" id="IPR011990">
    <property type="entry name" value="TPR-like_helical_dom_sf"/>
</dbReference>
<dbReference type="SUPFAM" id="SSF53822">
    <property type="entry name" value="Periplasmic binding protein-like I"/>
    <property type="match status" value="1"/>
</dbReference>
<dbReference type="GO" id="GO:0030234">
    <property type="term" value="F:enzyme regulator activity"/>
    <property type="evidence" value="ECO:0007669"/>
    <property type="project" value="TreeGrafter"/>
</dbReference>
<evidence type="ECO:0000256" key="2">
    <source>
        <dbReference type="ARBA" id="ARBA00022960"/>
    </source>
</evidence>
<keyword evidence="11" id="KW-1185">Reference proteome</keyword>
<dbReference type="AlphaFoldDB" id="A0A1P8UEE0"/>
<evidence type="ECO:0000256" key="7">
    <source>
        <dbReference type="ARBA" id="ARBA00023288"/>
    </source>
</evidence>